<sequence>MDRTFDIRRFGRYLAWDLRNARNNAGFSLLVYGVTPIFIFAFFQLCSLIFDGGVSTFGLTPRLVCIYALIVLSSMMLPSRLYGRVTDRRYGTEFLLLPASTFEKFLSMVIIAGIILPLCMSVLLLVSDSLLALCFPGLYGEALICMDNGAFFGLEALGGDDSITFNFFLILVMSWWANLLVFVLGAIFFKKSKVAKTILTYFLVSSVIGVGISAIMLCASENPDAAGMVSNMDDLQDLMSVLNWIANIWYFLVSTVLLGLIYLRLRTIKH</sequence>
<feature type="transmembrane region" description="Helical" evidence="1">
    <location>
        <begin position="201"/>
        <end position="222"/>
    </location>
</feature>
<gene>
    <name evidence="2" type="ORF">IAC35_03935</name>
</gene>
<comment type="caution">
    <text evidence="2">The sequence shown here is derived from an EMBL/GenBank/DDBJ whole genome shotgun (WGS) entry which is preliminary data.</text>
</comment>
<evidence type="ECO:0000313" key="3">
    <source>
        <dbReference type="Proteomes" id="UP000886881"/>
    </source>
</evidence>
<dbReference type="EMBL" id="DVLC01000074">
    <property type="protein sequence ID" value="HIT46991.1"/>
    <property type="molecule type" value="Genomic_DNA"/>
</dbReference>
<feature type="transmembrane region" description="Helical" evidence="1">
    <location>
        <begin position="105"/>
        <end position="126"/>
    </location>
</feature>
<reference evidence="2" key="2">
    <citation type="journal article" date="2021" name="PeerJ">
        <title>Extensive microbial diversity within the chicken gut microbiome revealed by metagenomics and culture.</title>
        <authorList>
            <person name="Gilroy R."/>
            <person name="Ravi A."/>
            <person name="Getino M."/>
            <person name="Pursley I."/>
            <person name="Horton D.L."/>
            <person name="Alikhan N.F."/>
            <person name="Baker D."/>
            <person name="Gharbi K."/>
            <person name="Hall N."/>
            <person name="Watson M."/>
            <person name="Adriaenssens E.M."/>
            <person name="Foster-Nyarko E."/>
            <person name="Jarju S."/>
            <person name="Secka A."/>
            <person name="Antonio M."/>
            <person name="Oren A."/>
            <person name="Chaudhuri R.R."/>
            <person name="La Ragione R."/>
            <person name="Hildebrand F."/>
            <person name="Pallen M.J."/>
        </authorList>
    </citation>
    <scope>NUCLEOTIDE SEQUENCE</scope>
    <source>
        <strain evidence="2">ChiHecec2B26-709</strain>
    </source>
</reference>
<dbReference type="Proteomes" id="UP000886881">
    <property type="component" value="Unassembled WGS sequence"/>
</dbReference>
<protein>
    <submittedName>
        <fullName evidence="2">Uncharacterized protein</fullName>
    </submittedName>
</protein>
<feature type="transmembrane region" description="Helical" evidence="1">
    <location>
        <begin position="242"/>
        <end position="263"/>
    </location>
</feature>
<keyword evidence="1" id="KW-1133">Transmembrane helix</keyword>
<keyword evidence="1" id="KW-0812">Transmembrane</keyword>
<evidence type="ECO:0000313" key="2">
    <source>
        <dbReference type="EMBL" id="HIT46991.1"/>
    </source>
</evidence>
<feature type="transmembrane region" description="Helical" evidence="1">
    <location>
        <begin position="29"/>
        <end position="50"/>
    </location>
</feature>
<evidence type="ECO:0000256" key="1">
    <source>
        <dbReference type="SAM" id="Phobius"/>
    </source>
</evidence>
<organism evidence="2 3">
    <name type="scientific">Candidatus Cryptobacteroides merdipullorum</name>
    <dbReference type="NCBI Taxonomy" id="2840771"/>
    <lineage>
        <taxon>Bacteria</taxon>
        <taxon>Pseudomonadati</taxon>
        <taxon>Bacteroidota</taxon>
        <taxon>Bacteroidia</taxon>
        <taxon>Bacteroidales</taxon>
        <taxon>Candidatus Cryptobacteroides</taxon>
    </lineage>
</organism>
<dbReference type="AlphaFoldDB" id="A0A9D1KGS1"/>
<feature type="transmembrane region" description="Helical" evidence="1">
    <location>
        <begin position="56"/>
        <end position="77"/>
    </location>
</feature>
<accession>A0A9D1KGS1</accession>
<feature type="transmembrane region" description="Helical" evidence="1">
    <location>
        <begin position="167"/>
        <end position="189"/>
    </location>
</feature>
<proteinExistence type="predicted"/>
<reference evidence="2" key="1">
    <citation type="submission" date="2020-10" db="EMBL/GenBank/DDBJ databases">
        <authorList>
            <person name="Gilroy R."/>
        </authorList>
    </citation>
    <scope>NUCLEOTIDE SEQUENCE</scope>
    <source>
        <strain evidence="2">ChiHecec2B26-709</strain>
    </source>
</reference>
<keyword evidence="1" id="KW-0472">Membrane</keyword>
<name>A0A9D1KGS1_9BACT</name>